<keyword evidence="3" id="KW-1185">Reference proteome</keyword>
<evidence type="ECO:0000256" key="1">
    <source>
        <dbReference type="SAM" id="Phobius"/>
    </source>
</evidence>
<keyword evidence="1" id="KW-0812">Transmembrane</keyword>
<organism evidence="2 3">
    <name type="scientific">Pseudoduganella violacea</name>
    <dbReference type="NCBI Taxonomy" id="1715466"/>
    <lineage>
        <taxon>Bacteria</taxon>
        <taxon>Pseudomonadati</taxon>
        <taxon>Pseudomonadota</taxon>
        <taxon>Betaproteobacteria</taxon>
        <taxon>Burkholderiales</taxon>
        <taxon>Oxalobacteraceae</taxon>
        <taxon>Telluria group</taxon>
        <taxon>Pseudoduganella</taxon>
    </lineage>
</organism>
<gene>
    <name evidence="2" type="ORF">FHS03_001169</name>
</gene>
<keyword evidence="1" id="KW-1133">Transmembrane helix</keyword>
<comment type="caution">
    <text evidence="2">The sequence shown here is derived from an EMBL/GenBank/DDBJ whole genome shotgun (WGS) entry which is preliminary data.</text>
</comment>
<dbReference type="EMBL" id="JACHXD010000003">
    <property type="protein sequence ID" value="MBB3118138.1"/>
    <property type="molecule type" value="Genomic_DNA"/>
</dbReference>
<accession>A0A7W5B7T5</accession>
<dbReference type="RefSeq" id="WP_183440097.1">
    <property type="nucleotide sequence ID" value="NZ_JACHXD010000003.1"/>
</dbReference>
<name>A0A7W5B7T5_9BURK</name>
<evidence type="ECO:0000313" key="2">
    <source>
        <dbReference type="EMBL" id="MBB3118138.1"/>
    </source>
</evidence>
<feature type="transmembrane region" description="Helical" evidence="1">
    <location>
        <begin position="48"/>
        <end position="68"/>
    </location>
</feature>
<sequence>MTISDKEYFDARSETVDTKLLAIDAKFDAKFDQQRAELHALIAQTIKWVAAVSASGLVIFTTVIAFLFNVTTPKAALPAAAALPAPTPVVIVVPGSGGEAVKVLPR</sequence>
<keyword evidence="1" id="KW-0472">Membrane</keyword>
<dbReference type="AlphaFoldDB" id="A0A7W5B7T5"/>
<reference evidence="2 3" key="1">
    <citation type="submission" date="2020-08" db="EMBL/GenBank/DDBJ databases">
        <title>Genomic Encyclopedia of Type Strains, Phase III (KMG-III): the genomes of soil and plant-associated and newly described type strains.</title>
        <authorList>
            <person name="Whitman W."/>
        </authorList>
    </citation>
    <scope>NUCLEOTIDE SEQUENCE [LARGE SCALE GENOMIC DNA]</scope>
    <source>
        <strain evidence="2 3">CECT 8897</strain>
    </source>
</reference>
<evidence type="ECO:0000313" key="3">
    <source>
        <dbReference type="Proteomes" id="UP000541535"/>
    </source>
</evidence>
<protein>
    <submittedName>
        <fullName evidence="2">Uncharacterized protein</fullName>
    </submittedName>
</protein>
<dbReference type="Proteomes" id="UP000541535">
    <property type="component" value="Unassembled WGS sequence"/>
</dbReference>
<proteinExistence type="predicted"/>